<accession>A0ABD0M692</accession>
<keyword evidence="2" id="KW-1185">Reference proteome</keyword>
<organism evidence="1 2">
    <name type="scientific">Batillaria attramentaria</name>
    <dbReference type="NCBI Taxonomy" id="370345"/>
    <lineage>
        <taxon>Eukaryota</taxon>
        <taxon>Metazoa</taxon>
        <taxon>Spiralia</taxon>
        <taxon>Lophotrochozoa</taxon>
        <taxon>Mollusca</taxon>
        <taxon>Gastropoda</taxon>
        <taxon>Caenogastropoda</taxon>
        <taxon>Sorbeoconcha</taxon>
        <taxon>Cerithioidea</taxon>
        <taxon>Batillariidae</taxon>
        <taxon>Batillaria</taxon>
    </lineage>
</organism>
<protein>
    <submittedName>
        <fullName evidence="1">Uncharacterized protein</fullName>
    </submittedName>
</protein>
<gene>
    <name evidence="1" type="ORF">BaRGS_00001864</name>
</gene>
<evidence type="ECO:0000313" key="2">
    <source>
        <dbReference type="Proteomes" id="UP001519460"/>
    </source>
</evidence>
<dbReference type="Proteomes" id="UP001519460">
    <property type="component" value="Unassembled WGS sequence"/>
</dbReference>
<sequence length="116" mass="12177">MQTVVCRSVHTRDQPGPKVPRSGTTWALNSFFHSRVGTTVQATHDLTGFGPLHGLSGSSELQPNLKGSPIVSLPVFPLYFPAELAPSQWFVCGCLSGGLGEFGGLAVITDITGLAP</sequence>
<reference evidence="1 2" key="1">
    <citation type="journal article" date="2023" name="Sci. Data">
        <title>Genome assembly of the Korean intertidal mud-creeper Batillaria attramentaria.</title>
        <authorList>
            <person name="Patra A.K."/>
            <person name="Ho P.T."/>
            <person name="Jun S."/>
            <person name="Lee S.J."/>
            <person name="Kim Y."/>
            <person name="Won Y.J."/>
        </authorList>
    </citation>
    <scope>NUCLEOTIDE SEQUENCE [LARGE SCALE GENOMIC DNA]</scope>
    <source>
        <strain evidence="1">Wonlab-2016</strain>
    </source>
</reference>
<comment type="caution">
    <text evidence="1">The sequence shown here is derived from an EMBL/GenBank/DDBJ whole genome shotgun (WGS) entry which is preliminary data.</text>
</comment>
<evidence type="ECO:0000313" key="1">
    <source>
        <dbReference type="EMBL" id="KAK7507013.1"/>
    </source>
</evidence>
<dbReference type="EMBL" id="JACVVK020000005">
    <property type="protein sequence ID" value="KAK7507013.1"/>
    <property type="molecule type" value="Genomic_DNA"/>
</dbReference>
<dbReference type="AlphaFoldDB" id="A0ABD0M692"/>
<proteinExistence type="predicted"/>
<name>A0ABD0M692_9CAEN</name>